<dbReference type="AlphaFoldDB" id="A0AAD7SXF1"/>
<evidence type="ECO:0000313" key="2">
    <source>
        <dbReference type="EMBL" id="KAJ8410073.1"/>
    </source>
</evidence>
<feature type="compositionally biased region" description="Polar residues" evidence="1">
    <location>
        <begin position="41"/>
        <end position="56"/>
    </location>
</feature>
<reference evidence="2" key="1">
    <citation type="journal article" date="2023" name="Science">
        <title>Genome structures resolve the early diversification of teleost fishes.</title>
        <authorList>
            <person name="Parey E."/>
            <person name="Louis A."/>
            <person name="Montfort J."/>
            <person name="Bouchez O."/>
            <person name="Roques C."/>
            <person name="Iampietro C."/>
            <person name="Lluch J."/>
            <person name="Castinel A."/>
            <person name="Donnadieu C."/>
            <person name="Desvignes T."/>
            <person name="Floi Bucao C."/>
            <person name="Jouanno E."/>
            <person name="Wen M."/>
            <person name="Mejri S."/>
            <person name="Dirks R."/>
            <person name="Jansen H."/>
            <person name="Henkel C."/>
            <person name="Chen W.J."/>
            <person name="Zahm M."/>
            <person name="Cabau C."/>
            <person name="Klopp C."/>
            <person name="Thompson A.W."/>
            <person name="Robinson-Rechavi M."/>
            <person name="Braasch I."/>
            <person name="Lecointre G."/>
            <person name="Bobe J."/>
            <person name="Postlethwait J.H."/>
            <person name="Berthelot C."/>
            <person name="Roest Crollius H."/>
            <person name="Guiguen Y."/>
        </authorList>
    </citation>
    <scope>NUCLEOTIDE SEQUENCE</scope>
    <source>
        <strain evidence="2">NC1722</strain>
    </source>
</reference>
<sequence length="124" mass="13457">MNMAENQDEETPREERASSSSPVDTDHSGTWVNREAGGQLQGLSQEQTAETEGQTPSVYEHAVMDCFVSLTLIFSPGHSPGLHKPSECKSPAFIFSMNTTPETPAFSGFGCSFNLGSLQDEVRN</sequence>
<dbReference type="EMBL" id="JAINUG010000028">
    <property type="protein sequence ID" value="KAJ8410073.1"/>
    <property type="molecule type" value="Genomic_DNA"/>
</dbReference>
<protein>
    <submittedName>
        <fullName evidence="2">Uncharacterized protein</fullName>
    </submittedName>
</protein>
<proteinExistence type="predicted"/>
<comment type="caution">
    <text evidence="2">The sequence shown here is derived from an EMBL/GenBank/DDBJ whole genome shotgun (WGS) entry which is preliminary data.</text>
</comment>
<feature type="compositionally biased region" description="Polar residues" evidence="1">
    <location>
        <begin position="18"/>
        <end position="31"/>
    </location>
</feature>
<feature type="region of interest" description="Disordered" evidence="1">
    <location>
        <begin position="1"/>
        <end position="56"/>
    </location>
</feature>
<keyword evidence="3" id="KW-1185">Reference proteome</keyword>
<evidence type="ECO:0000256" key="1">
    <source>
        <dbReference type="SAM" id="MobiDB-lite"/>
    </source>
</evidence>
<evidence type="ECO:0000313" key="3">
    <source>
        <dbReference type="Proteomes" id="UP001221898"/>
    </source>
</evidence>
<accession>A0AAD7SXF1</accession>
<gene>
    <name evidence="2" type="ORF">AAFF_G00211140</name>
</gene>
<dbReference type="Proteomes" id="UP001221898">
    <property type="component" value="Unassembled WGS sequence"/>
</dbReference>
<organism evidence="2 3">
    <name type="scientific">Aldrovandia affinis</name>
    <dbReference type="NCBI Taxonomy" id="143900"/>
    <lineage>
        <taxon>Eukaryota</taxon>
        <taxon>Metazoa</taxon>
        <taxon>Chordata</taxon>
        <taxon>Craniata</taxon>
        <taxon>Vertebrata</taxon>
        <taxon>Euteleostomi</taxon>
        <taxon>Actinopterygii</taxon>
        <taxon>Neopterygii</taxon>
        <taxon>Teleostei</taxon>
        <taxon>Notacanthiformes</taxon>
        <taxon>Halosauridae</taxon>
        <taxon>Aldrovandia</taxon>
    </lineage>
</organism>
<name>A0AAD7SXF1_9TELE</name>
<feature type="compositionally biased region" description="Acidic residues" evidence="1">
    <location>
        <begin position="1"/>
        <end position="12"/>
    </location>
</feature>